<feature type="compositionally biased region" description="Basic and acidic residues" evidence="1">
    <location>
        <begin position="1"/>
        <end position="10"/>
    </location>
</feature>
<dbReference type="Proteomes" id="UP000887540">
    <property type="component" value="Unplaced"/>
</dbReference>
<name>A0A914E075_9BILA</name>
<evidence type="ECO:0000313" key="2">
    <source>
        <dbReference type="Proteomes" id="UP000887540"/>
    </source>
</evidence>
<protein>
    <submittedName>
        <fullName evidence="3">Uncharacterized protein</fullName>
    </submittedName>
</protein>
<dbReference type="AlphaFoldDB" id="A0A914E075"/>
<organism evidence="2 3">
    <name type="scientific">Acrobeloides nanus</name>
    <dbReference type="NCBI Taxonomy" id="290746"/>
    <lineage>
        <taxon>Eukaryota</taxon>
        <taxon>Metazoa</taxon>
        <taxon>Ecdysozoa</taxon>
        <taxon>Nematoda</taxon>
        <taxon>Chromadorea</taxon>
        <taxon>Rhabditida</taxon>
        <taxon>Tylenchina</taxon>
        <taxon>Cephalobomorpha</taxon>
        <taxon>Cephaloboidea</taxon>
        <taxon>Cephalobidae</taxon>
        <taxon>Acrobeloides</taxon>
    </lineage>
</organism>
<evidence type="ECO:0000256" key="1">
    <source>
        <dbReference type="SAM" id="MobiDB-lite"/>
    </source>
</evidence>
<keyword evidence="2" id="KW-1185">Reference proteome</keyword>
<evidence type="ECO:0000313" key="3">
    <source>
        <dbReference type="WBParaSite" id="ACRNAN_scaffold4769.g8506.t1"/>
    </source>
</evidence>
<dbReference type="WBParaSite" id="ACRNAN_scaffold4769.g8506.t1">
    <property type="protein sequence ID" value="ACRNAN_scaffold4769.g8506.t1"/>
    <property type="gene ID" value="ACRNAN_scaffold4769.g8506"/>
</dbReference>
<sequence length="78" mass="9083">MELKLLHMEEENASNATPIDKSTENDPMHHFLVHSLRPHNFLPQQQLNSGNQMPRYASNVLNHVWWPSDVAYNNDQFG</sequence>
<accession>A0A914E075</accession>
<feature type="region of interest" description="Disordered" evidence="1">
    <location>
        <begin position="1"/>
        <end position="26"/>
    </location>
</feature>
<proteinExistence type="predicted"/>
<reference evidence="3" key="1">
    <citation type="submission" date="2022-11" db="UniProtKB">
        <authorList>
            <consortium name="WormBaseParasite"/>
        </authorList>
    </citation>
    <scope>IDENTIFICATION</scope>
</reference>